<feature type="domain" description="HTH cro/C1-type" evidence="1">
    <location>
        <begin position="8"/>
        <end position="63"/>
    </location>
</feature>
<dbReference type="SMART" id="SM00530">
    <property type="entry name" value="HTH_XRE"/>
    <property type="match status" value="1"/>
</dbReference>
<dbReference type="PROSITE" id="PS50943">
    <property type="entry name" value="HTH_CROC1"/>
    <property type="match status" value="1"/>
</dbReference>
<dbReference type="RefSeq" id="WP_256324770.1">
    <property type="nucleotide sequence ID" value="NZ_FMYW01000004.1"/>
</dbReference>
<gene>
    <name evidence="2" type="ORF">SAMN04487864_104113</name>
</gene>
<dbReference type="AlphaFoldDB" id="A0A1G6K849"/>
<keyword evidence="3" id="KW-1185">Reference proteome</keyword>
<reference evidence="3" key="1">
    <citation type="submission" date="2016-10" db="EMBL/GenBank/DDBJ databases">
        <authorList>
            <person name="Varghese N."/>
            <person name="Submissions S."/>
        </authorList>
    </citation>
    <scope>NUCLEOTIDE SEQUENCE [LARGE SCALE GENOMIC DNA]</scope>
    <source>
        <strain evidence="3">DSM 11005</strain>
    </source>
</reference>
<dbReference type="SUPFAM" id="SSF47413">
    <property type="entry name" value="lambda repressor-like DNA-binding domains"/>
    <property type="match status" value="1"/>
</dbReference>
<dbReference type="Gene3D" id="1.10.260.40">
    <property type="entry name" value="lambda repressor-like DNA-binding domains"/>
    <property type="match status" value="1"/>
</dbReference>
<dbReference type="CDD" id="cd00093">
    <property type="entry name" value="HTH_XRE"/>
    <property type="match status" value="1"/>
</dbReference>
<name>A0A1G6K849_9FIRM</name>
<evidence type="ECO:0000313" key="3">
    <source>
        <dbReference type="Proteomes" id="UP000198943"/>
    </source>
</evidence>
<protein>
    <submittedName>
        <fullName evidence="2">Helix-turn-helix</fullName>
    </submittedName>
</protein>
<organism evidence="2 3">
    <name type="scientific">Succiniclasticum ruminis</name>
    <dbReference type="NCBI Taxonomy" id="40841"/>
    <lineage>
        <taxon>Bacteria</taxon>
        <taxon>Bacillati</taxon>
        <taxon>Bacillota</taxon>
        <taxon>Negativicutes</taxon>
        <taxon>Acidaminococcales</taxon>
        <taxon>Acidaminococcaceae</taxon>
        <taxon>Succiniclasticum</taxon>
    </lineage>
</organism>
<dbReference type="InterPro" id="IPR010982">
    <property type="entry name" value="Lambda_DNA-bd_dom_sf"/>
</dbReference>
<evidence type="ECO:0000313" key="2">
    <source>
        <dbReference type="EMBL" id="SDC27123.1"/>
    </source>
</evidence>
<dbReference type="Proteomes" id="UP000198943">
    <property type="component" value="Unassembled WGS sequence"/>
</dbReference>
<sequence length="138" mass="15265">MLELYENIRARRIALHMTQQELAKKLGYKSTSTIAKIESGENDIPHAKISAFAAALDTTPAELMGLKVISIGPDEPDDTVTVTIGKDKPQLEELIKRLDGLSEKRLKNILGIVNSMIDSYESGKDLHLMINIEAHPVE</sequence>
<dbReference type="Pfam" id="PF01381">
    <property type="entry name" value="HTH_3"/>
    <property type="match status" value="1"/>
</dbReference>
<dbReference type="EMBL" id="FMYW01000004">
    <property type="protein sequence ID" value="SDC27123.1"/>
    <property type="molecule type" value="Genomic_DNA"/>
</dbReference>
<dbReference type="GO" id="GO:0003677">
    <property type="term" value="F:DNA binding"/>
    <property type="evidence" value="ECO:0007669"/>
    <property type="project" value="InterPro"/>
</dbReference>
<evidence type="ECO:0000259" key="1">
    <source>
        <dbReference type="PROSITE" id="PS50943"/>
    </source>
</evidence>
<dbReference type="InterPro" id="IPR001387">
    <property type="entry name" value="Cro/C1-type_HTH"/>
</dbReference>
<accession>A0A1G6K849</accession>
<proteinExistence type="predicted"/>